<evidence type="ECO:0000256" key="4">
    <source>
        <dbReference type="ARBA" id="ARBA00012324"/>
    </source>
</evidence>
<evidence type="ECO:0000256" key="8">
    <source>
        <dbReference type="ARBA" id="ARBA00022741"/>
    </source>
</evidence>
<dbReference type="OMA" id="VRPCEVG"/>
<dbReference type="UniPathway" id="UPA00109">
    <property type="reaction ID" value="UER00180"/>
</dbReference>
<comment type="catalytic activity">
    <reaction evidence="13">
        <text>D-fructose + ATP = D-fructose 6-phosphate + ADP + H(+)</text>
        <dbReference type="Rhea" id="RHEA:16125"/>
        <dbReference type="ChEBI" id="CHEBI:15378"/>
        <dbReference type="ChEBI" id="CHEBI:30616"/>
        <dbReference type="ChEBI" id="CHEBI:37721"/>
        <dbReference type="ChEBI" id="CHEBI:61527"/>
        <dbReference type="ChEBI" id="CHEBI:456216"/>
        <dbReference type="EC" id="2.7.1.1"/>
    </reaction>
    <physiologicalReaction direction="left-to-right" evidence="13">
        <dbReference type="Rhea" id="RHEA:16126"/>
    </physiologicalReaction>
</comment>
<dbReference type="GO" id="GO:0006006">
    <property type="term" value="P:glucose metabolic process"/>
    <property type="evidence" value="ECO:0007669"/>
    <property type="project" value="TreeGrafter"/>
</dbReference>
<dbReference type="EC" id="2.7.1.1" evidence="4"/>
<dbReference type="SUPFAM" id="SSF53067">
    <property type="entry name" value="Actin-like ATPase domain"/>
    <property type="match status" value="4"/>
</dbReference>
<dbReference type="AlphaFoldDB" id="A0A8D0GNH2"/>
<keyword evidence="7" id="KW-0677">Repeat</keyword>
<evidence type="ECO:0000313" key="22">
    <source>
        <dbReference type="Proteomes" id="UP000694392"/>
    </source>
</evidence>
<dbReference type="InterPro" id="IPR043129">
    <property type="entry name" value="ATPase_NBD"/>
</dbReference>
<accession>A0A8D0GNH2</accession>
<keyword evidence="11" id="KW-0324">Glycolysis</keyword>
<dbReference type="FunFam" id="3.30.420.40:FF:000123">
    <property type="entry name" value="Hexokinase 3"/>
    <property type="match status" value="1"/>
</dbReference>
<evidence type="ECO:0000256" key="2">
    <source>
        <dbReference type="ARBA" id="ARBA00005028"/>
    </source>
</evidence>
<dbReference type="Pfam" id="PF00349">
    <property type="entry name" value="Hexokinase_1"/>
    <property type="match status" value="2"/>
</dbReference>
<evidence type="ECO:0000256" key="11">
    <source>
        <dbReference type="ARBA" id="ARBA00023152"/>
    </source>
</evidence>
<dbReference type="InterPro" id="IPR001312">
    <property type="entry name" value="Hexokinase"/>
</dbReference>
<dbReference type="FunFam" id="3.40.367.20:FF:000001">
    <property type="entry name" value="Hexokinase 1"/>
    <property type="match status" value="1"/>
</dbReference>
<evidence type="ECO:0000259" key="20">
    <source>
        <dbReference type="Pfam" id="PF03727"/>
    </source>
</evidence>
<reference evidence="21" key="1">
    <citation type="submission" date="2025-08" db="UniProtKB">
        <authorList>
            <consortium name="Ensembl"/>
        </authorList>
    </citation>
    <scope>IDENTIFICATION</scope>
</reference>
<evidence type="ECO:0000256" key="5">
    <source>
        <dbReference type="ARBA" id="ARBA00022533"/>
    </source>
</evidence>
<evidence type="ECO:0000256" key="3">
    <source>
        <dbReference type="ARBA" id="ARBA00009225"/>
    </source>
</evidence>
<dbReference type="InterPro" id="IPR019807">
    <property type="entry name" value="Hexokinase_BS"/>
</dbReference>
<reference evidence="21" key="2">
    <citation type="submission" date="2025-09" db="UniProtKB">
        <authorList>
            <consortium name="Ensembl"/>
        </authorList>
    </citation>
    <scope>IDENTIFICATION</scope>
</reference>
<evidence type="ECO:0000256" key="9">
    <source>
        <dbReference type="ARBA" id="ARBA00022777"/>
    </source>
</evidence>
<dbReference type="PROSITE" id="PS00378">
    <property type="entry name" value="HEXOKINASE_1"/>
    <property type="match status" value="1"/>
</dbReference>
<dbReference type="GO" id="GO:0004340">
    <property type="term" value="F:glucokinase activity"/>
    <property type="evidence" value="ECO:0007669"/>
    <property type="project" value="TreeGrafter"/>
</dbReference>
<dbReference type="GO" id="GO:0001678">
    <property type="term" value="P:intracellular glucose homeostasis"/>
    <property type="evidence" value="ECO:0007669"/>
    <property type="project" value="InterPro"/>
</dbReference>
<dbReference type="PRINTS" id="PR00475">
    <property type="entry name" value="HEXOKINASE"/>
</dbReference>
<sequence>MENVAQPGQKSGSNHVTKLMQKSLQPLNLSQEQLRQVKGRMLEAMERGLSQREEGKATMSMLPTYVRATLDGTERGDFLVLELSQKQVRAVRVQLTGIEQQQVQVQDHAYDIQEKFLKEDGKQLFSFMAKCLAKFLDSHGKTQTDFSLGFSFPFHCHQTGLDHSELISWTKGFQCPGVEGEDVVQLLQQAIDQHCKRYHIRIIAVVNDTVGTMMSCSSGDEPCEIGLVVDAGTNSCYMEEARHVAVLGENEGRMCVNMEWGSFGDDGALDDLLTDYDRCLDQESHNPGKQRFEKLISSLYLGDVVHHILDRLVSQGGLSGGIITALPTRGKVKTCRVLEILHEQEGLAKAKSLLMELGLEGSDLDCFHVQQVCQAVCNRSANLCAAGLAAILTRIRIARELPQLKIAVGIDGEMFRKQAQYSHMLKQKLKFLAPECDITFVQSKDGGGRGVAMVTAAAARLFAQRQQLQSLLNQLHMSTENLCKVQALLRREMELGLAKETNVIASTRMLPSYVRSIPDGSERGDFLALDLGGTNFRVLLVQVHSQEQGGVHIFSEVYSIPPQVAQGTGTQLFDHIVTCIVDFQTKQGMMGQKLPLGFTFSFPCKQTSLDQGILVRWTKGFSASDCVGKDVVQLLREAVKRQQHFDLDVVAIVNDTVGTMMSCGYDDPNCEVGLIVGTGTNACYMEEMQNVGTVEGEEGRMCINMEWGAFGDNGCLEPFMTTFDQTVDKASINPGQQRFEKLISGMYLGEIVRHILLKLAGQGTLFRGQASPALQTKDLFPTKFLSVIESDGLAQRQVRAILEELGLRVSCEDGMMVREVCQVVSHRAAQLCGAAVAAVVEKIRENRALEQLEVTVGVDGTLYKLHPHFSQQVKETVKVLAPCCSVTFLQSEDGSGKGAALIAAVACRAAQQQNA</sequence>
<evidence type="ECO:0000313" key="21">
    <source>
        <dbReference type="Ensembl" id="ENSSPUP00000007854.1"/>
    </source>
</evidence>
<gene>
    <name evidence="21" type="primary">HK3</name>
</gene>
<evidence type="ECO:0000256" key="10">
    <source>
        <dbReference type="ARBA" id="ARBA00022840"/>
    </source>
</evidence>
<evidence type="ECO:0000256" key="7">
    <source>
        <dbReference type="ARBA" id="ARBA00022737"/>
    </source>
</evidence>
<dbReference type="GO" id="GO:0005524">
    <property type="term" value="F:ATP binding"/>
    <property type="evidence" value="ECO:0007669"/>
    <property type="project" value="UniProtKB-KW"/>
</dbReference>
<keyword evidence="9" id="KW-0418">Kinase</keyword>
<dbReference type="GO" id="GO:0005739">
    <property type="term" value="C:mitochondrion"/>
    <property type="evidence" value="ECO:0007669"/>
    <property type="project" value="TreeGrafter"/>
</dbReference>
<organism evidence="21 22">
    <name type="scientific">Sphenodon punctatus</name>
    <name type="common">Tuatara</name>
    <name type="synonym">Hatteria punctata</name>
    <dbReference type="NCBI Taxonomy" id="8508"/>
    <lineage>
        <taxon>Eukaryota</taxon>
        <taxon>Metazoa</taxon>
        <taxon>Chordata</taxon>
        <taxon>Craniata</taxon>
        <taxon>Vertebrata</taxon>
        <taxon>Euteleostomi</taxon>
        <taxon>Lepidosauria</taxon>
        <taxon>Sphenodontia</taxon>
        <taxon>Sphenodontidae</taxon>
        <taxon>Sphenodon</taxon>
    </lineage>
</organism>
<evidence type="ECO:0000256" key="13">
    <source>
        <dbReference type="ARBA" id="ARBA00047905"/>
    </source>
</evidence>
<feature type="domain" description="Hexokinase C-terminal" evidence="20">
    <location>
        <begin position="672"/>
        <end position="905"/>
    </location>
</feature>
<dbReference type="GO" id="GO:0006096">
    <property type="term" value="P:glycolytic process"/>
    <property type="evidence" value="ECO:0007669"/>
    <property type="project" value="UniProtKB-UniPathway"/>
</dbReference>
<evidence type="ECO:0000256" key="1">
    <source>
        <dbReference type="ARBA" id="ARBA00004888"/>
    </source>
</evidence>
<evidence type="ECO:0000256" key="17">
    <source>
        <dbReference type="ARBA" id="ARBA00076203"/>
    </source>
</evidence>
<keyword evidence="8" id="KW-0547">Nucleotide-binding</keyword>
<feature type="domain" description="Hexokinase N-terminal" evidence="19">
    <location>
        <begin position="468"/>
        <end position="665"/>
    </location>
</feature>
<name>A0A8D0GNH2_SPHPU</name>
<dbReference type="GO" id="GO:0019158">
    <property type="term" value="F:mannokinase activity"/>
    <property type="evidence" value="ECO:0007669"/>
    <property type="project" value="TreeGrafter"/>
</dbReference>
<dbReference type="PANTHER" id="PTHR19443:SF1">
    <property type="entry name" value="HEXOKINASE-3"/>
    <property type="match status" value="1"/>
</dbReference>
<proteinExistence type="inferred from homology"/>
<dbReference type="InterPro" id="IPR022673">
    <property type="entry name" value="Hexokinase_C"/>
</dbReference>
<keyword evidence="6" id="KW-0808">Transferase</keyword>
<dbReference type="Gene3D" id="3.30.420.40">
    <property type="match status" value="2"/>
</dbReference>
<evidence type="ECO:0000256" key="12">
    <source>
        <dbReference type="ARBA" id="ARBA00044613"/>
    </source>
</evidence>
<dbReference type="InterPro" id="IPR022672">
    <property type="entry name" value="Hexokinase_N"/>
</dbReference>
<comment type="pathway">
    <text evidence="2">Carbohydrate metabolism; hexose metabolism.</text>
</comment>
<comment type="catalytic activity">
    <reaction evidence="12">
        <text>a D-hexose + ATP = a D-hexose 6-phosphate + ADP + H(+)</text>
        <dbReference type="Rhea" id="RHEA:22740"/>
        <dbReference type="ChEBI" id="CHEBI:4194"/>
        <dbReference type="ChEBI" id="CHEBI:15378"/>
        <dbReference type="ChEBI" id="CHEBI:30616"/>
        <dbReference type="ChEBI" id="CHEBI:229467"/>
        <dbReference type="ChEBI" id="CHEBI:456216"/>
        <dbReference type="EC" id="2.7.1.1"/>
    </reaction>
    <physiologicalReaction direction="left-to-right" evidence="12">
        <dbReference type="Rhea" id="RHEA:22741"/>
    </physiologicalReaction>
</comment>
<evidence type="ECO:0000256" key="16">
    <source>
        <dbReference type="ARBA" id="ARBA00071677"/>
    </source>
</evidence>
<dbReference type="GeneTree" id="ENSGT00950000182787"/>
<evidence type="ECO:0000259" key="19">
    <source>
        <dbReference type="Pfam" id="PF00349"/>
    </source>
</evidence>
<comment type="pathway">
    <text evidence="1">Carbohydrate degradation; glycolysis; D-glyceraldehyde 3-phosphate and glycerone phosphate from D-glucose: step 1/4.</text>
</comment>
<dbReference type="FunFam" id="3.30.420.40:FF:000015">
    <property type="entry name" value="Hexokinase 1"/>
    <property type="match status" value="1"/>
</dbReference>
<dbReference type="PROSITE" id="PS51748">
    <property type="entry name" value="HEXOKINASE_2"/>
    <property type="match status" value="2"/>
</dbReference>
<comment type="similarity">
    <text evidence="3">Belongs to the hexokinase family.</text>
</comment>
<dbReference type="FunFam" id="3.40.367.20:FF:000005">
    <property type="entry name" value="Phosphotransferase"/>
    <property type="match status" value="1"/>
</dbReference>
<evidence type="ECO:0000256" key="15">
    <source>
        <dbReference type="ARBA" id="ARBA00057794"/>
    </source>
</evidence>
<dbReference type="GO" id="GO:0005536">
    <property type="term" value="F:D-glucose binding"/>
    <property type="evidence" value="ECO:0007669"/>
    <property type="project" value="InterPro"/>
</dbReference>
<evidence type="ECO:0000256" key="18">
    <source>
        <dbReference type="ARBA" id="ARBA00083839"/>
    </source>
</evidence>
<keyword evidence="10" id="KW-0067">ATP-binding</keyword>
<feature type="domain" description="Hexokinase C-terminal" evidence="20">
    <location>
        <begin position="224"/>
        <end position="456"/>
    </location>
</feature>
<keyword evidence="22" id="KW-1185">Reference proteome</keyword>
<evidence type="ECO:0000256" key="6">
    <source>
        <dbReference type="ARBA" id="ARBA00022679"/>
    </source>
</evidence>
<protein>
    <recommendedName>
        <fullName evidence="16">Hexokinase-3</fullName>
        <ecNumber evidence="4">2.7.1.1</ecNumber>
    </recommendedName>
    <alternativeName>
        <fullName evidence="18">Hexokinase type III</fullName>
    </alternativeName>
    <alternativeName>
        <fullName evidence="17">Hexokinase-C</fullName>
    </alternativeName>
</protein>
<feature type="domain" description="Hexokinase N-terminal" evidence="19">
    <location>
        <begin position="21"/>
        <end position="217"/>
    </location>
</feature>
<dbReference type="Pfam" id="PF03727">
    <property type="entry name" value="Hexokinase_2"/>
    <property type="match status" value="2"/>
</dbReference>
<dbReference type="PANTHER" id="PTHR19443">
    <property type="entry name" value="HEXOKINASE"/>
    <property type="match status" value="1"/>
</dbReference>
<evidence type="ECO:0000256" key="14">
    <source>
        <dbReference type="ARBA" id="ARBA00048160"/>
    </source>
</evidence>
<dbReference type="GO" id="GO:0008865">
    <property type="term" value="F:fructokinase activity"/>
    <property type="evidence" value="ECO:0007669"/>
    <property type="project" value="TreeGrafter"/>
</dbReference>
<dbReference type="Ensembl" id="ENSSPUT00000008370.1">
    <property type="protein sequence ID" value="ENSSPUP00000007854.1"/>
    <property type="gene ID" value="ENSSPUG00000006075.1"/>
</dbReference>
<dbReference type="Proteomes" id="UP000694392">
    <property type="component" value="Unplaced"/>
</dbReference>
<dbReference type="Gene3D" id="3.40.367.20">
    <property type="match status" value="2"/>
</dbReference>
<dbReference type="GO" id="GO:0005829">
    <property type="term" value="C:cytosol"/>
    <property type="evidence" value="ECO:0007669"/>
    <property type="project" value="TreeGrafter"/>
</dbReference>
<keyword evidence="5" id="KW-0021">Allosteric enzyme</keyword>
<dbReference type="UniPathway" id="UPA00242"/>
<comment type="function">
    <text evidence="15">Catalyzes the phosphorylation of hexose, such as D-glucose and D-fructose, to hexose 6-phosphate (D-glucose 6-phosphate and D-fructose 6-phosphate, respectively). Mediates the initial step of glycolysis by catalyzing phosphorylation of D-glucose to D-glucose 6-phosphate.</text>
</comment>
<comment type="catalytic activity">
    <reaction evidence="14">
        <text>D-glucose + ATP = D-glucose 6-phosphate + ADP + H(+)</text>
        <dbReference type="Rhea" id="RHEA:17825"/>
        <dbReference type="ChEBI" id="CHEBI:4167"/>
        <dbReference type="ChEBI" id="CHEBI:15378"/>
        <dbReference type="ChEBI" id="CHEBI:30616"/>
        <dbReference type="ChEBI" id="CHEBI:61548"/>
        <dbReference type="ChEBI" id="CHEBI:456216"/>
        <dbReference type="EC" id="2.7.1.1"/>
    </reaction>
    <physiologicalReaction direction="left-to-right" evidence="14">
        <dbReference type="Rhea" id="RHEA:17826"/>
    </physiologicalReaction>
</comment>